<gene>
    <name evidence="1" type="ORF">E1292_46745</name>
</gene>
<evidence type="ECO:0000313" key="2">
    <source>
        <dbReference type="Proteomes" id="UP000295258"/>
    </source>
</evidence>
<reference evidence="1 2" key="1">
    <citation type="submission" date="2019-03" db="EMBL/GenBank/DDBJ databases">
        <title>Draft genome sequences of novel Actinobacteria.</title>
        <authorList>
            <person name="Sahin N."/>
            <person name="Ay H."/>
            <person name="Saygin H."/>
        </authorList>
    </citation>
    <scope>NUCLEOTIDE SEQUENCE [LARGE SCALE GENOMIC DNA]</scope>
    <source>
        <strain evidence="1 2">KC310</strain>
    </source>
</reference>
<dbReference type="AlphaFoldDB" id="A0A4R4U7H5"/>
<accession>A0A4R4U7H5</accession>
<dbReference type="EMBL" id="SMKO01000269">
    <property type="protein sequence ID" value="TDC87397.1"/>
    <property type="molecule type" value="Genomic_DNA"/>
</dbReference>
<proteinExistence type="predicted"/>
<evidence type="ECO:0000313" key="1">
    <source>
        <dbReference type="EMBL" id="TDC87397.1"/>
    </source>
</evidence>
<sequence length="104" mass="10598">MDAGYKMEPDSLVAASSHMEGHAEEFLAAVERLRGRGLAWADDGLIEGFVEACDQGIRDWVEVLAAQGGALRATGMGLCVTAATARGGDKAAADAVAGSTGDTT</sequence>
<organism evidence="1 2">
    <name type="scientific">Nonomuraea deserti</name>
    <dbReference type="NCBI Taxonomy" id="1848322"/>
    <lineage>
        <taxon>Bacteria</taxon>
        <taxon>Bacillati</taxon>
        <taxon>Actinomycetota</taxon>
        <taxon>Actinomycetes</taxon>
        <taxon>Streptosporangiales</taxon>
        <taxon>Streptosporangiaceae</taxon>
        <taxon>Nonomuraea</taxon>
    </lineage>
</organism>
<name>A0A4R4U7H5_9ACTN</name>
<dbReference type="Proteomes" id="UP000295258">
    <property type="component" value="Unassembled WGS sequence"/>
</dbReference>
<comment type="caution">
    <text evidence="1">The sequence shown here is derived from an EMBL/GenBank/DDBJ whole genome shotgun (WGS) entry which is preliminary data.</text>
</comment>
<protein>
    <submittedName>
        <fullName evidence="1">Uncharacterized protein</fullName>
    </submittedName>
</protein>
<keyword evidence="2" id="KW-1185">Reference proteome</keyword>
<dbReference type="RefSeq" id="WP_132606248.1">
    <property type="nucleotide sequence ID" value="NZ_SMKO01000269.1"/>
</dbReference>